<dbReference type="InterPro" id="IPR047109">
    <property type="entry name" value="CAD-like"/>
</dbReference>
<dbReference type="SUPFAM" id="SSF50129">
    <property type="entry name" value="GroES-like"/>
    <property type="match status" value="1"/>
</dbReference>
<proteinExistence type="inferred from homology"/>
<evidence type="ECO:0000313" key="8">
    <source>
        <dbReference type="Proteomes" id="UP000664034"/>
    </source>
</evidence>
<accession>A0A939K4G4</accession>
<dbReference type="SMART" id="SM00829">
    <property type="entry name" value="PKS_ER"/>
    <property type="match status" value="1"/>
</dbReference>
<dbReference type="InterPro" id="IPR011032">
    <property type="entry name" value="GroES-like_sf"/>
</dbReference>
<dbReference type="InterPro" id="IPR013149">
    <property type="entry name" value="ADH-like_C"/>
</dbReference>
<name>A0A939K4G4_9BACT</name>
<dbReference type="InterPro" id="IPR036291">
    <property type="entry name" value="NAD(P)-bd_dom_sf"/>
</dbReference>
<organism evidence="7 8">
    <name type="scientific">Fibrella rubiginis</name>
    <dbReference type="NCBI Taxonomy" id="2817060"/>
    <lineage>
        <taxon>Bacteria</taxon>
        <taxon>Pseudomonadati</taxon>
        <taxon>Bacteroidota</taxon>
        <taxon>Cytophagia</taxon>
        <taxon>Cytophagales</taxon>
        <taxon>Spirosomataceae</taxon>
        <taxon>Fibrella</taxon>
    </lineage>
</organism>
<keyword evidence="3 5" id="KW-0862">Zinc</keyword>
<sequence>METTKTKAYGASRSLINSFNMVSRMNIERDKPKADEVAIDILYCGVCHSDLHQIKNDWGNTLYPCVPGHEIVGKVSAVGLNVTTYKVGDTVGVGCMIDSCGQCASCQEGVQQYCEGPSSFLATYNGFQQPNPLEINKKNTFGGFSTSIVVKESFVLRIPDKLDIKAAAPILCAGVTTYSPMKHWGVKAGDKVGVVGLGGLGHMAVQLAKAMGAEVTVITSTETKKGAAEALGAHHVILSSDIKAMNAAELSLNFILSTIPDPYDINEYIKLLKRDGSLVVVGVLAPFSKATNNMEVALHRRSVAGSLIGSIQETQEVLDFCAEHNLAPEIELIPIQAVNQAFDRMEKEDVRFRFVIDMQTLKSEAE</sequence>
<dbReference type="Gene3D" id="3.90.180.10">
    <property type="entry name" value="Medium-chain alcohol dehydrogenases, catalytic domain"/>
    <property type="match status" value="1"/>
</dbReference>
<dbReference type="GO" id="GO:0008106">
    <property type="term" value="F:alcohol dehydrogenase (NADP+) activity"/>
    <property type="evidence" value="ECO:0007669"/>
    <property type="project" value="UniProtKB-ARBA"/>
</dbReference>
<dbReference type="GO" id="GO:0008270">
    <property type="term" value="F:zinc ion binding"/>
    <property type="evidence" value="ECO:0007669"/>
    <property type="project" value="InterPro"/>
</dbReference>
<dbReference type="AlphaFoldDB" id="A0A939K4G4"/>
<keyword evidence="4" id="KW-0560">Oxidoreductase</keyword>
<dbReference type="Gene3D" id="3.40.50.720">
    <property type="entry name" value="NAD(P)-binding Rossmann-like Domain"/>
    <property type="match status" value="1"/>
</dbReference>
<dbReference type="InterPro" id="IPR013154">
    <property type="entry name" value="ADH-like_N"/>
</dbReference>
<reference evidence="7" key="1">
    <citation type="submission" date="2021-03" db="EMBL/GenBank/DDBJ databases">
        <title>Fibrella sp. HMF5335 genome sequencing and assembly.</title>
        <authorList>
            <person name="Kang H."/>
            <person name="Kim H."/>
            <person name="Bae S."/>
            <person name="Joh K."/>
        </authorList>
    </citation>
    <scope>NUCLEOTIDE SEQUENCE</scope>
    <source>
        <strain evidence="7">HMF5335</strain>
    </source>
</reference>
<evidence type="ECO:0000256" key="2">
    <source>
        <dbReference type="ARBA" id="ARBA00022723"/>
    </source>
</evidence>
<dbReference type="CDD" id="cd05283">
    <property type="entry name" value="CAD1"/>
    <property type="match status" value="1"/>
</dbReference>
<comment type="similarity">
    <text evidence="5">Belongs to the zinc-containing alcohol dehydrogenase family.</text>
</comment>
<dbReference type="Proteomes" id="UP000664034">
    <property type="component" value="Unassembled WGS sequence"/>
</dbReference>
<dbReference type="EMBL" id="JAFMYV010000003">
    <property type="protein sequence ID" value="MBO0936683.1"/>
    <property type="molecule type" value="Genomic_DNA"/>
</dbReference>
<dbReference type="InterPro" id="IPR020843">
    <property type="entry name" value="ER"/>
</dbReference>
<evidence type="ECO:0000259" key="6">
    <source>
        <dbReference type="SMART" id="SM00829"/>
    </source>
</evidence>
<dbReference type="RefSeq" id="WP_207364230.1">
    <property type="nucleotide sequence ID" value="NZ_JAFMYV010000003.1"/>
</dbReference>
<dbReference type="Pfam" id="PF08240">
    <property type="entry name" value="ADH_N"/>
    <property type="match status" value="1"/>
</dbReference>
<dbReference type="PROSITE" id="PS00059">
    <property type="entry name" value="ADH_ZINC"/>
    <property type="match status" value="1"/>
</dbReference>
<evidence type="ECO:0000256" key="1">
    <source>
        <dbReference type="ARBA" id="ARBA00001947"/>
    </source>
</evidence>
<evidence type="ECO:0000313" key="7">
    <source>
        <dbReference type="EMBL" id="MBO0936683.1"/>
    </source>
</evidence>
<keyword evidence="8" id="KW-1185">Reference proteome</keyword>
<protein>
    <submittedName>
        <fullName evidence="7">NAD(P)-dependent alcohol dehydrogenase</fullName>
    </submittedName>
</protein>
<dbReference type="InterPro" id="IPR002328">
    <property type="entry name" value="ADH_Zn_CS"/>
</dbReference>
<keyword evidence="2 5" id="KW-0479">Metal-binding</keyword>
<gene>
    <name evidence="7" type="ORF">J2I47_09020</name>
</gene>
<evidence type="ECO:0000256" key="5">
    <source>
        <dbReference type="RuleBase" id="RU361277"/>
    </source>
</evidence>
<evidence type="ECO:0000256" key="3">
    <source>
        <dbReference type="ARBA" id="ARBA00022833"/>
    </source>
</evidence>
<dbReference type="FunFam" id="3.40.50.720:FF:000022">
    <property type="entry name" value="Cinnamyl alcohol dehydrogenase"/>
    <property type="match status" value="1"/>
</dbReference>
<evidence type="ECO:0000256" key="4">
    <source>
        <dbReference type="ARBA" id="ARBA00023002"/>
    </source>
</evidence>
<dbReference type="PANTHER" id="PTHR42683">
    <property type="entry name" value="ALDEHYDE REDUCTASE"/>
    <property type="match status" value="1"/>
</dbReference>
<dbReference type="SUPFAM" id="SSF51735">
    <property type="entry name" value="NAD(P)-binding Rossmann-fold domains"/>
    <property type="match status" value="1"/>
</dbReference>
<comment type="caution">
    <text evidence="7">The sequence shown here is derived from an EMBL/GenBank/DDBJ whole genome shotgun (WGS) entry which is preliminary data.</text>
</comment>
<feature type="domain" description="Enoyl reductase (ER)" evidence="6">
    <location>
        <begin position="14"/>
        <end position="356"/>
    </location>
</feature>
<dbReference type="Pfam" id="PF00107">
    <property type="entry name" value="ADH_zinc_N"/>
    <property type="match status" value="1"/>
</dbReference>
<comment type="cofactor">
    <cofactor evidence="1 5">
        <name>Zn(2+)</name>
        <dbReference type="ChEBI" id="CHEBI:29105"/>
    </cofactor>
</comment>